<keyword evidence="3" id="KW-1185">Reference proteome</keyword>
<feature type="region of interest" description="Disordered" evidence="1">
    <location>
        <begin position="1"/>
        <end position="20"/>
    </location>
</feature>
<protein>
    <submittedName>
        <fullName evidence="2">Uncharacterized protein</fullName>
    </submittedName>
</protein>
<evidence type="ECO:0000313" key="3">
    <source>
        <dbReference type="Proteomes" id="UP000887116"/>
    </source>
</evidence>
<sequence>MQFTFGGGIQVRRRRCNSPPPQNVERNALVVAKITILQFASCPEVKKSTPWTPYLKVNQTKDGYLSNVKIHFVANVPDESI</sequence>
<dbReference type="EMBL" id="BMAO01035991">
    <property type="protein sequence ID" value="GFR07408.1"/>
    <property type="molecule type" value="Genomic_DNA"/>
</dbReference>
<evidence type="ECO:0000313" key="2">
    <source>
        <dbReference type="EMBL" id="GFR07408.1"/>
    </source>
</evidence>
<reference evidence="2" key="1">
    <citation type="submission" date="2020-07" db="EMBL/GenBank/DDBJ databases">
        <title>Multicomponent nature underlies the extraordinary mechanical properties of spider dragline silk.</title>
        <authorList>
            <person name="Kono N."/>
            <person name="Nakamura H."/>
            <person name="Mori M."/>
            <person name="Yoshida Y."/>
            <person name="Ohtoshi R."/>
            <person name="Malay A.D."/>
            <person name="Moran D.A.P."/>
            <person name="Tomita M."/>
            <person name="Numata K."/>
            <person name="Arakawa K."/>
        </authorList>
    </citation>
    <scope>NUCLEOTIDE SEQUENCE</scope>
</reference>
<accession>A0A8X6GMV3</accession>
<dbReference type="OrthoDB" id="9988752at2759"/>
<dbReference type="AlphaFoldDB" id="A0A8X6GMV3"/>
<proteinExistence type="predicted"/>
<name>A0A8X6GMV3_TRICU</name>
<dbReference type="Proteomes" id="UP000887116">
    <property type="component" value="Unassembled WGS sequence"/>
</dbReference>
<organism evidence="2 3">
    <name type="scientific">Trichonephila clavata</name>
    <name type="common">Joro spider</name>
    <name type="synonym">Nephila clavata</name>
    <dbReference type="NCBI Taxonomy" id="2740835"/>
    <lineage>
        <taxon>Eukaryota</taxon>
        <taxon>Metazoa</taxon>
        <taxon>Ecdysozoa</taxon>
        <taxon>Arthropoda</taxon>
        <taxon>Chelicerata</taxon>
        <taxon>Arachnida</taxon>
        <taxon>Araneae</taxon>
        <taxon>Araneomorphae</taxon>
        <taxon>Entelegynae</taxon>
        <taxon>Araneoidea</taxon>
        <taxon>Nephilidae</taxon>
        <taxon>Trichonephila</taxon>
    </lineage>
</organism>
<gene>
    <name evidence="2" type="ORF">TNCT_190021</name>
</gene>
<evidence type="ECO:0000256" key="1">
    <source>
        <dbReference type="SAM" id="MobiDB-lite"/>
    </source>
</evidence>
<comment type="caution">
    <text evidence="2">The sequence shown here is derived from an EMBL/GenBank/DDBJ whole genome shotgun (WGS) entry which is preliminary data.</text>
</comment>